<protein>
    <submittedName>
        <fullName evidence="1">Uncharacterized protein</fullName>
    </submittedName>
</protein>
<evidence type="ECO:0000313" key="2">
    <source>
        <dbReference type="Proteomes" id="UP001154282"/>
    </source>
</evidence>
<evidence type="ECO:0000313" key="1">
    <source>
        <dbReference type="EMBL" id="CAI0414326.1"/>
    </source>
</evidence>
<accession>A0AAV0K0E8</accession>
<organism evidence="1 2">
    <name type="scientific">Linum tenue</name>
    <dbReference type="NCBI Taxonomy" id="586396"/>
    <lineage>
        <taxon>Eukaryota</taxon>
        <taxon>Viridiplantae</taxon>
        <taxon>Streptophyta</taxon>
        <taxon>Embryophyta</taxon>
        <taxon>Tracheophyta</taxon>
        <taxon>Spermatophyta</taxon>
        <taxon>Magnoliopsida</taxon>
        <taxon>eudicotyledons</taxon>
        <taxon>Gunneridae</taxon>
        <taxon>Pentapetalae</taxon>
        <taxon>rosids</taxon>
        <taxon>fabids</taxon>
        <taxon>Malpighiales</taxon>
        <taxon>Linaceae</taxon>
        <taxon>Linum</taxon>
    </lineage>
</organism>
<reference evidence="1" key="1">
    <citation type="submission" date="2022-08" db="EMBL/GenBank/DDBJ databases">
        <authorList>
            <person name="Gutierrez-Valencia J."/>
        </authorList>
    </citation>
    <scope>NUCLEOTIDE SEQUENCE</scope>
</reference>
<dbReference type="Proteomes" id="UP001154282">
    <property type="component" value="Unassembled WGS sequence"/>
</dbReference>
<name>A0AAV0K0E8_9ROSI</name>
<comment type="caution">
    <text evidence="1">The sequence shown here is derived from an EMBL/GenBank/DDBJ whole genome shotgun (WGS) entry which is preliminary data.</text>
</comment>
<sequence length="37" mass="4561">MHYARVRSSKEEQTDIYLPFWAVTSEGRENWRGERKF</sequence>
<proteinExistence type="predicted"/>
<dbReference type="AlphaFoldDB" id="A0AAV0K0E8"/>
<dbReference type="EMBL" id="CAMGYJ010000005">
    <property type="protein sequence ID" value="CAI0414326.1"/>
    <property type="molecule type" value="Genomic_DNA"/>
</dbReference>
<keyword evidence="2" id="KW-1185">Reference proteome</keyword>
<gene>
    <name evidence="1" type="ORF">LITE_LOCUS16249</name>
</gene>